<dbReference type="Proteomes" id="UP000694421">
    <property type="component" value="Unplaced"/>
</dbReference>
<evidence type="ECO:0000256" key="2">
    <source>
        <dbReference type="ARBA" id="ARBA00022514"/>
    </source>
</evidence>
<protein>
    <recommendedName>
        <fullName evidence="4">C-C motif chemokine</fullName>
    </recommendedName>
</protein>
<feature type="chain" id="PRO_5034541304" description="C-C motif chemokine" evidence="4">
    <location>
        <begin position="30"/>
        <end position="90"/>
    </location>
</feature>
<dbReference type="GeneTree" id="ENSGT01050000245836"/>
<evidence type="ECO:0000256" key="1">
    <source>
        <dbReference type="ARBA" id="ARBA00010868"/>
    </source>
</evidence>
<dbReference type="Ensembl" id="ENSSMRT00000011438.1">
    <property type="protein sequence ID" value="ENSSMRP00000009813.1"/>
    <property type="gene ID" value="ENSSMRG00000007803.1"/>
</dbReference>
<reference evidence="6" key="2">
    <citation type="submission" date="2025-09" db="UniProtKB">
        <authorList>
            <consortium name="Ensembl"/>
        </authorList>
    </citation>
    <scope>IDENTIFICATION</scope>
</reference>
<dbReference type="Pfam" id="PF00048">
    <property type="entry name" value="IL8"/>
    <property type="match status" value="1"/>
</dbReference>
<dbReference type="InterPro" id="IPR001811">
    <property type="entry name" value="Chemokine_IL8-like_dom"/>
</dbReference>
<keyword evidence="4" id="KW-0145">Chemotaxis</keyword>
<dbReference type="GO" id="GO:0006955">
    <property type="term" value="P:immune response"/>
    <property type="evidence" value="ECO:0007669"/>
    <property type="project" value="InterPro"/>
</dbReference>
<comment type="subcellular location">
    <subcellularLocation>
        <location evidence="4">Secreted</location>
    </subcellularLocation>
</comment>
<evidence type="ECO:0000256" key="4">
    <source>
        <dbReference type="RuleBase" id="RU361150"/>
    </source>
</evidence>
<dbReference type="SMART" id="SM00199">
    <property type="entry name" value="SCY"/>
    <property type="match status" value="1"/>
</dbReference>
<dbReference type="AlphaFoldDB" id="A0A8D0BLL5"/>
<sequence length="90" mass="10145">MFPSHDARGLRNLFSRGLRLLSLLAGIHDGPCCTRYSQKKIPKRVVKSYFYTSGNCPLPSVVFVFRNNLSTCTDPNVQWVKDLVKALDGE</sequence>
<keyword evidence="3" id="KW-1015">Disulfide bond</keyword>
<keyword evidence="2 4" id="KW-0202">Cytokine</keyword>
<keyword evidence="4" id="KW-0732">Signal</keyword>
<dbReference type="GO" id="GO:0005615">
    <property type="term" value="C:extracellular space"/>
    <property type="evidence" value="ECO:0007669"/>
    <property type="project" value="UniProtKB-KW"/>
</dbReference>
<organism evidence="6 7">
    <name type="scientific">Salvator merianae</name>
    <name type="common">Argentine black and white tegu</name>
    <name type="synonym">Tupinambis merianae</name>
    <dbReference type="NCBI Taxonomy" id="96440"/>
    <lineage>
        <taxon>Eukaryota</taxon>
        <taxon>Metazoa</taxon>
        <taxon>Chordata</taxon>
        <taxon>Craniata</taxon>
        <taxon>Vertebrata</taxon>
        <taxon>Euteleostomi</taxon>
        <taxon>Lepidosauria</taxon>
        <taxon>Squamata</taxon>
        <taxon>Bifurcata</taxon>
        <taxon>Unidentata</taxon>
        <taxon>Episquamata</taxon>
        <taxon>Laterata</taxon>
        <taxon>Teiioidea</taxon>
        <taxon>Teiidae</taxon>
        <taxon>Salvator</taxon>
    </lineage>
</organism>
<proteinExistence type="inferred from homology"/>
<reference evidence="6" key="1">
    <citation type="submission" date="2025-08" db="UniProtKB">
        <authorList>
            <consortium name="Ensembl"/>
        </authorList>
    </citation>
    <scope>IDENTIFICATION</scope>
</reference>
<dbReference type="GO" id="GO:0008009">
    <property type="term" value="F:chemokine activity"/>
    <property type="evidence" value="ECO:0007669"/>
    <property type="project" value="InterPro"/>
</dbReference>
<dbReference type="InterPro" id="IPR036048">
    <property type="entry name" value="Interleukin_8-like_sf"/>
</dbReference>
<evidence type="ECO:0000256" key="3">
    <source>
        <dbReference type="ARBA" id="ARBA00023157"/>
    </source>
</evidence>
<dbReference type="CDD" id="cd00272">
    <property type="entry name" value="Chemokine_CC"/>
    <property type="match status" value="1"/>
</dbReference>
<evidence type="ECO:0000259" key="5">
    <source>
        <dbReference type="SMART" id="SM00199"/>
    </source>
</evidence>
<dbReference type="InterPro" id="IPR039809">
    <property type="entry name" value="Chemokine_b/g/d"/>
</dbReference>
<dbReference type="OMA" id="HIQEYFY"/>
<comment type="similarity">
    <text evidence="1 4">Belongs to the intercrine beta (chemokine CC) family.</text>
</comment>
<dbReference type="InterPro" id="IPR000827">
    <property type="entry name" value="Chemokine_CC_CS"/>
</dbReference>
<name>A0A8D0BLL5_SALMN</name>
<feature type="domain" description="Chemokine interleukin-8-like" evidence="5">
    <location>
        <begin position="29"/>
        <end position="87"/>
    </location>
</feature>
<dbReference type="PROSITE" id="PS00472">
    <property type="entry name" value="SMALL_CYTOKINES_CC"/>
    <property type="match status" value="1"/>
</dbReference>
<evidence type="ECO:0000313" key="7">
    <source>
        <dbReference type="Proteomes" id="UP000694421"/>
    </source>
</evidence>
<keyword evidence="7" id="KW-1185">Reference proteome</keyword>
<evidence type="ECO:0000313" key="6">
    <source>
        <dbReference type="Ensembl" id="ENSSMRP00000009813.1"/>
    </source>
</evidence>
<accession>A0A8D0BLL5</accession>
<dbReference type="Gene3D" id="2.40.50.40">
    <property type="match status" value="1"/>
</dbReference>
<keyword evidence="4" id="KW-0964">Secreted</keyword>
<dbReference type="PANTHER" id="PTHR12015">
    <property type="entry name" value="SMALL INDUCIBLE CYTOKINE A"/>
    <property type="match status" value="1"/>
</dbReference>
<feature type="signal peptide" evidence="4">
    <location>
        <begin position="1"/>
        <end position="29"/>
    </location>
</feature>
<dbReference type="SUPFAM" id="SSF54117">
    <property type="entry name" value="Interleukin 8-like chemokines"/>
    <property type="match status" value="1"/>
</dbReference>